<accession>A0A9P4Q3B7</accession>
<comment type="catalytic activity">
    <reaction evidence="1">
        <text>Hydrolysis of terminal non-reducing alpha-L-arabinofuranoside residues in alpha-L-arabinosides.</text>
        <dbReference type="EC" id="3.2.1.55"/>
    </reaction>
</comment>
<dbReference type="PANTHER" id="PTHR31776:SF0">
    <property type="entry name" value="ALPHA-L-ARABINOFURANOSIDASE 1"/>
    <property type="match status" value="1"/>
</dbReference>
<comment type="pathway">
    <text evidence="2">Glycan metabolism; L-arabinan degradation.</text>
</comment>
<evidence type="ECO:0000256" key="7">
    <source>
        <dbReference type="ARBA" id="ARBA00023180"/>
    </source>
</evidence>
<evidence type="ECO:0000256" key="1">
    <source>
        <dbReference type="ARBA" id="ARBA00001462"/>
    </source>
</evidence>
<evidence type="ECO:0000313" key="10">
    <source>
        <dbReference type="Proteomes" id="UP000799441"/>
    </source>
</evidence>
<evidence type="ECO:0000256" key="3">
    <source>
        <dbReference type="ARBA" id="ARBA00007186"/>
    </source>
</evidence>
<gene>
    <name evidence="9" type="ORF">K431DRAFT_255763</name>
</gene>
<dbReference type="Gene3D" id="2.60.120.260">
    <property type="entry name" value="Galactose-binding domain-like"/>
    <property type="match status" value="1"/>
</dbReference>
<dbReference type="SUPFAM" id="SSF51445">
    <property type="entry name" value="(Trans)glycosidases"/>
    <property type="match status" value="1"/>
</dbReference>
<sequence>MFEDINNSGDGGVYAELVRNRAFQGDGPFPKNLDYWSALGGAGLSLQNLSNPLSSALTASIQVEASNATNTVGFSNAGFWGFPVQAAWEYTGSFWVNGDFDGNITASLKSTDKQILASANVEVTATGGQWTQFNYTFQPSSDAPNSNNTLDFEWDASEQSGALNFNLISLFPPTYNDRPNGLRIDLMEAMQGLKPKLFRLPGGNNLEGSGAPYFWNWTETIGPLEQRPGFPGTWNYENTNGLGLIEYMLWAEDLGAEVLLAVWAGLWLDGTIVPEDQLQPYVQLALDELEFLTGDTSTSWGSLRAQLGHPEPFSVNFVEVGNEDSLNGGKDSYDAYRFQAFYDAISQAYPEIVIIASYYDVGGPTPPGEAGGDFHQYSPPVQMSSQFGYFDNYTSEHPVLIGEYAVVQFDVAGEDVVNWNSGPRAGAPFWQGTVAEAIFLLSAERNSDKILSAMYAPSFQNQNQWEWLPDLISYDANPDHLVLSTSYHMIQLFSNNLITETLPTVITNGDYNPAYWVAGRNADTGSHILKAAVYNATENVPFNLTIEGVQRGAKATLTFLTAPSVNSTNEIGSTAVQNHTSGLIAARGGVFSFELPAYSIAVLEVSGQAAGYGRQESRSGWKGFKKWHHNGY</sequence>
<proteinExistence type="inferred from homology"/>
<dbReference type="SUPFAM" id="SSF51011">
    <property type="entry name" value="Glycosyl hydrolase domain"/>
    <property type="match status" value="1"/>
</dbReference>
<dbReference type="InterPro" id="IPR051563">
    <property type="entry name" value="Glycosyl_Hydrolase_51"/>
</dbReference>
<dbReference type="Pfam" id="PF22848">
    <property type="entry name" value="ASD1_dom"/>
    <property type="match status" value="1"/>
</dbReference>
<dbReference type="EMBL" id="MU003847">
    <property type="protein sequence ID" value="KAF2717277.1"/>
    <property type="molecule type" value="Genomic_DNA"/>
</dbReference>
<dbReference type="AlphaFoldDB" id="A0A9P4Q3B7"/>
<evidence type="ECO:0000256" key="2">
    <source>
        <dbReference type="ARBA" id="ARBA00004834"/>
    </source>
</evidence>
<dbReference type="SMART" id="SM00813">
    <property type="entry name" value="Alpha-L-AF_C"/>
    <property type="match status" value="1"/>
</dbReference>
<keyword evidence="5" id="KW-0732">Signal</keyword>
<evidence type="ECO:0000259" key="8">
    <source>
        <dbReference type="SMART" id="SM00813"/>
    </source>
</evidence>
<evidence type="ECO:0000256" key="6">
    <source>
        <dbReference type="ARBA" id="ARBA00022801"/>
    </source>
</evidence>
<dbReference type="InterPro" id="IPR010720">
    <property type="entry name" value="Alpha-L-AF_C"/>
</dbReference>
<dbReference type="InterPro" id="IPR055235">
    <property type="entry name" value="ASD1_cat"/>
</dbReference>
<organism evidence="9 10">
    <name type="scientific">Polychaeton citri CBS 116435</name>
    <dbReference type="NCBI Taxonomy" id="1314669"/>
    <lineage>
        <taxon>Eukaryota</taxon>
        <taxon>Fungi</taxon>
        <taxon>Dikarya</taxon>
        <taxon>Ascomycota</taxon>
        <taxon>Pezizomycotina</taxon>
        <taxon>Dothideomycetes</taxon>
        <taxon>Dothideomycetidae</taxon>
        <taxon>Capnodiales</taxon>
        <taxon>Capnodiaceae</taxon>
        <taxon>Polychaeton</taxon>
    </lineage>
</organism>
<dbReference type="Proteomes" id="UP000799441">
    <property type="component" value="Unassembled WGS sequence"/>
</dbReference>
<evidence type="ECO:0000313" key="9">
    <source>
        <dbReference type="EMBL" id="KAF2717277.1"/>
    </source>
</evidence>
<keyword evidence="10" id="KW-1185">Reference proteome</keyword>
<feature type="domain" description="Alpha-L-arabinofuranosidase C-terminal" evidence="8">
    <location>
        <begin position="419"/>
        <end position="599"/>
    </location>
</feature>
<name>A0A9P4Q3B7_9PEZI</name>
<dbReference type="Pfam" id="PF06964">
    <property type="entry name" value="Alpha-L-AF_C"/>
    <property type="match status" value="1"/>
</dbReference>
<dbReference type="InterPro" id="IPR013780">
    <property type="entry name" value="Glyco_hydro_b"/>
</dbReference>
<dbReference type="Gene3D" id="2.60.40.1180">
    <property type="entry name" value="Golgi alpha-mannosidase II"/>
    <property type="match status" value="1"/>
</dbReference>
<protein>
    <recommendedName>
        <fullName evidence="4">non-reducing end alpha-L-arabinofuranosidase</fullName>
        <ecNumber evidence="4">3.2.1.55</ecNumber>
    </recommendedName>
</protein>
<keyword evidence="6 9" id="KW-0378">Hydrolase</keyword>
<dbReference type="GO" id="GO:0046556">
    <property type="term" value="F:alpha-L-arabinofuranosidase activity"/>
    <property type="evidence" value="ECO:0007669"/>
    <property type="project" value="UniProtKB-EC"/>
</dbReference>
<dbReference type="Gene3D" id="3.20.20.80">
    <property type="entry name" value="Glycosidases"/>
    <property type="match status" value="1"/>
</dbReference>
<comment type="similarity">
    <text evidence="3">Belongs to the glycosyl hydrolase 51 family.</text>
</comment>
<dbReference type="OrthoDB" id="406864at2759"/>
<evidence type="ECO:0000256" key="5">
    <source>
        <dbReference type="ARBA" id="ARBA00022729"/>
    </source>
</evidence>
<evidence type="ECO:0000256" key="4">
    <source>
        <dbReference type="ARBA" id="ARBA00012670"/>
    </source>
</evidence>
<dbReference type="EC" id="3.2.1.55" evidence="4"/>
<dbReference type="InterPro" id="IPR008979">
    <property type="entry name" value="Galactose-bd-like_sf"/>
</dbReference>
<reference evidence="9" key="1">
    <citation type="journal article" date="2020" name="Stud. Mycol.">
        <title>101 Dothideomycetes genomes: a test case for predicting lifestyles and emergence of pathogens.</title>
        <authorList>
            <person name="Haridas S."/>
            <person name="Albert R."/>
            <person name="Binder M."/>
            <person name="Bloem J."/>
            <person name="Labutti K."/>
            <person name="Salamov A."/>
            <person name="Andreopoulos B."/>
            <person name="Baker S."/>
            <person name="Barry K."/>
            <person name="Bills G."/>
            <person name="Bluhm B."/>
            <person name="Cannon C."/>
            <person name="Castanera R."/>
            <person name="Culley D."/>
            <person name="Daum C."/>
            <person name="Ezra D."/>
            <person name="Gonzalez J."/>
            <person name="Henrissat B."/>
            <person name="Kuo A."/>
            <person name="Liang C."/>
            <person name="Lipzen A."/>
            <person name="Lutzoni F."/>
            <person name="Magnuson J."/>
            <person name="Mondo S."/>
            <person name="Nolan M."/>
            <person name="Ohm R."/>
            <person name="Pangilinan J."/>
            <person name="Park H.-J."/>
            <person name="Ramirez L."/>
            <person name="Alfaro M."/>
            <person name="Sun H."/>
            <person name="Tritt A."/>
            <person name="Yoshinaga Y."/>
            <person name="Zwiers L.-H."/>
            <person name="Turgeon B."/>
            <person name="Goodwin S."/>
            <person name="Spatafora J."/>
            <person name="Crous P."/>
            <person name="Grigoriev I."/>
        </authorList>
    </citation>
    <scope>NUCLEOTIDE SEQUENCE</scope>
    <source>
        <strain evidence="9">CBS 116435</strain>
    </source>
</reference>
<dbReference type="GO" id="GO:0046373">
    <property type="term" value="P:L-arabinose metabolic process"/>
    <property type="evidence" value="ECO:0007669"/>
    <property type="project" value="InterPro"/>
</dbReference>
<keyword evidence="7" id="KW-0325">Glycoprotein</keyword>
<comment type="caution">
    <text evidence="9">The sequence shown here is derived from an EMBL/GenBank/DDBJ whole genome shotgun (WGS) entry which is preliminary data.</text>
</comment>
<dbReference type="InterPro" id="IPR017853">
    <property type="entry name" value="GH"/>
</dbReference>
<dbReference type="PANTHER" id="PTHR31776">
    <property type="entry name" value="ALPHA-L-ARABINOFURANOSIDASE 1"/>
    <property type="match status" value="1"/>
</dbReference>
<dbReference type="SUPFAM" id="SSF49785">
    <property type="entry name" value="Galactose-binding domain-like"/>
    <property type="match status" value="1"/>
</dbReference>